<evidence type="ECO:0000313" key="3">
    <source>
        <dbReference type="EMBL" id="TDC35050.1"/>
    </source>
</evidence>
<accession>A0A4R4QHL9</accession>
<proteinExistence type="inferred from homology"/>
<dbReference type="OrthoDB" id="9811006at2"/>
<dbReference type="SMART" id="SM00867">
    <property type="entry name" value="YceI"/>
    <property type="match status" value="1"/>
</dbReference>
<organism evidence="3 4">
    <name type="scientific">Kribbella albertanoniae</name>
    <dbReference type="NCBI Taxonomy" id="1266829"/>
    <lineage>
        <taxon>Bacteria</taxon>
        <taxon>Bacillati</taxon>
        <taxon>Actinomycetota</taxon>
        <taxon>Actinomycetes</taxon>
        <taxon>Propionibacteriales</taxon>
        <taxon>Kribbellaceae</taxon>
        <taxon>Kribbella</taxon>
    </lineage>
</organism>
<evidence type="ECO:0000259" key="2">
    <source>
        <dbReference type="SMART" id="SM00867"/>
    </source>
</evidence>
<evidence type="ECO:0000313" key="4">
    <source>
        <dbReference type="Proteomes" id="UP000295075"/>
    </source>
</evidence>
<reference evidence="3 4" key="1">
    <citation type="submission" date="2019-03" db="EMBL/GenBank/DDBJ databases">
        <title>Draft genome sequences of novel Actinobacteria.</title>
        <authorList>
            <person name="Sahin N."/>
            <person name="Ay H."/>
            <person name="Saygin H."/>
        </authorList>
    </citation>
    <scope>NUCLEOTIDE SEQUENCE [LARGE SCALE GENOMIC DNA]</scope>
    <source>
        <strain evidence="3 4">JCM 30547</strain>
    </source>
</reference>
<comment type="caution">
    <text evidence="3">The sequence shown here is derived from an EMBL/GenBank/DDBJ whole genome shotgun (WGS) entry which is preliminary data.</text>
</comment>
<dbReference type="AlphaFoldDB" id="A0A4R4QHL9"/>
<keyword evidence="4" id="KW-1185">Reference proteome</keyword>
<dbReference type="Gene3D" id="2.40.128.110">
    <property type="entry name" value="Lipid/polyisoprenoid-binding, YceI-like"/>
    <property type="match status" value="1"/>
</dbReference>
<dbReference type="InterPro" id="IPR036761">
    <property type="entry name" value="TTHA0802/YceI-like_sf"/>
</dbReference>
<dbReference type="RefSeq" id="WP_132401059.1">
    <property type="nucleotide sequence ID" value="NZ_SMKA01000004.1"/>
</dbReference>
<gene>
    <name evidence="3" type="ORF">E1261_02415</name>
</gene>
<name>A0A4R4QHL9_9ACTN</name>
<dbReference type="EMBL" id="SMKA01000004">
    <property type="protein sequence ID" value="TDC35050.1"/>
    <property type="molecule type" value="Genomic_DNA"/>
</dbReference>
<dbReference type="PANTHER" id="PTHR34406">
    <property type="entry name" value="PROTEIN YCEI"/>
    <property type="match status" value="1"/>
</dbReference>
<evidence type="ECO:0000256" key="1">
    <source>
        <dbReference type="ARBA" id="ARBA00008812"/>
    </source>
</evidence>
<dbReference type="SUPFAM" id="SSF101874">
    <property type="entry name" value="YceI-like"/>
    <property type="match status" value="1"/>
</dbReference>
<dbReference type="InterPro" id="IPR007372">
    <property type="entry name" value="Lipid/polyisoprenoid-bd_YceI"/>
</dbReference>
<dbReference type="Pfam" id="PF04264">
    <property type="entry name" value="YceI"/>
    <property type="match status" value="1"/>
</dbReference>
<dbReference type="PANTHER" id="PTHR34406:SF1">
    <property type="entry name" value="PROTEIN YCEI"/>
    <property type="match status" value="1"/>
</dbReference>
<sequence>MTTTSRLTGDYVIDQANTHLGFVARHTVGPRVRGRFDKVEGHVHLDGQDPARSSIAVTIRADSIETHNRQRDLHLRTKFFACADHPVITFTSTTVAALGENRFDVTGVLMIRGLTKLVKVRFELFGEQDRRLRFGGTAAVNRMDWGVDWNVATGMFVSPTVTLHLDVSVYPAATR</sequence>
<dbReference type="Proteomes" id="UP000295075">
    <property type="component" value="Unassembled WGS sequence"/>
</dbReference>
<comment type="similarity">
    <text evidence="1">Belongs to the UPF0312 family.</text>
</comment>
<feature type="domain" description="Lipid/polyisoprenoid-binding YceI-like" evidence="2">
    <location>
        <begin position="10"/>
        <end position="170"/>
    </location>
</feature>
<protein>
    <submittedName>
        <fullName evidence="3">Polyisoprenoid-binding protein</fullName>
    </submittedName>
</protein>